<reference evidence="2 3" key="1">
    <citation type="submission" date="2018-08" db="EMBL/GenBank/DDBJ databases">
        <title>Genomic Encyclopedia of Archaeal and Bacterial Type Strains, Phase II (KMG-II): from individual species to whole genera.</title>
        <authorList>
            <person name="Goeker M."/>
        </authorList>
    </citation>
    <scope>NUCLEOTIDE SEQUENCE [LARGE SCALE GENOMIC DNA]</scope>
    <source>
        <strain evidence="2 3">DSM 100880</strain>
    </source>
</reference>
<dbReference type="Proteomes" id="UP000257136">
    <property type="component" value="Unassembled WGS sequence"/>
</dbReference>
<feature type="chain" id="PRO_5017568167" description="T9SS C-terminal target domain-containing protein" evidence="1">
    <location>
        <begin position="19"/>
        <end position="318"/>
    </location>
</feature>
<feature type="signal peptide" evidence="1">
    <location>
        <begin position="1"/>
        <end position="18"/>
    </location>
</feature>
<evidence type="ECO:0000313" key="2">
    <source>
        <dbReference type="EMBL" id="REH01233.1"/>
    </source>
</evidence>
<proteinExistence type="predicted"/>
<name>A0A3E0ESM2_9FLAO</name>
<dbReference type="RefSeq" id="WP_317125440.1">
    <property type="nucleotide sequence ID" value="NZ_QUNI01000002.1"/>
</dbReference>
<dbReference type="AlphaFoldDB" id="A0A3E0ESM2"/>
<organism evidence="2 3">
    <name type="scientific">Flavobacterium aquicola</name>
    <dbReference type="NCBI Taxonomy" id="1682742"/>
    <lineage>
        <taxon>Bacteria</taxon>
        <taxon>Pseudomonadati</taxon>
        <taxon>Bacteroidota</taxon>
        <taxon>Flavobacteriia</taxon>
        <taxon>Flavobacteriales</taxon>
        <taxon>Flavobacteriaceae</taxon>
        <taxon>Flavobacterium</taxon>
    </lineage>
</organism>
<keyword evidence="3" id="KW-1185">Reference proteome</keyword>
<dbReference type="EMBL" id="QUNI01000002">
    <property type="protein sequence ID" value="REH01233.1"/>
    <property type="molecule type" value="Genomic_DNA"/>
</dbReference>
<accession>A0A3E0ESM2</accession>
<protein>
    <recommendedName>
        <fullName evidence="4">T9SS C-terminal target domain-containing protein</fullName>
    </recommendedName>
</protein>
<evidence type="ECO:0000256" key="1">
    <source>
        <dbReference type="SAM" id="SignalP"/>
    </source>
</evidence>
<gene>
    <name evidence="2" type="ORF">C8P67_102500</name>
</gene>
<keyword evidence="1" id="KW-0732">Signal</keyword>
<comment type="caution">
    <text evidence="2">The sequence shown here is derived from an EMBL/GenBank/DDBJ whole genome shotgun (WGS) entry which is preliminary data.</text>
</comment>
<evidence type="ECO:0000313" key="3">
    <source>
        <dbReference type="Proteomes" id="UP000257136"/>
    </source>
</evidence>
<evidence type="ECO:0008006" key="4">
    <source>
        <dbReference type="Google" id="ProtNLM"/>
    </source>
</evidence>
<sequence length="318" mass="36294">MMQKTILFFLLFTTGSYAQIKGCTDRFASNFDPKATENDGHCWYASAKLSPVFSAKLSDSIQRTSGLIYFDNLLWTHNDHFDDRLYGLDLKGKIKKKIKFAELKTKDWEEISQDSLYIYIGDFGNNNKGNRKDLRIIRIQKETILTTNPVMDTIAFSYSDQSNFKLQKANTTNFDCEAFIVQKDVIYLFTKEWSNQRTSVYALPNKAGVYTAEFKGSIDAQGLITGAVALPSKKGVVLCGYSKTLQPFVLLLYGYEKDSFWSGNSRKIKIRLPFHQIEGITTADGKLFYLTNETTIRKPFINTPQQIHTIDLSSYLNP</sequence>